<gene>
    <name evidence="2" type="ORF">PHJA_001062800</name>
</gene>
<dbReference type="AlphaFoldDB" id="A0A830C4I3"/>
<evidence type="ECO:0000313" key="3">
    <source>
        <dbReference type="Proteomes" id="UP000653305"/>
    </source>
</evidence>
<feature type="chain" id="PRO_5032418638" evidence="1">
    <location>
        <begin position="29"/>
        <end position="59"/>
    </location>
</feature>
<proteinExistence type="predicted"/>
<reference evidence="2" key="1">
    <citation type="submission" date="2020-07" db="EMBL/GenBank/DDBJ databases">
        <title>Ethylene signaling mediates host invasion by parasitic plants.</title>
        <authorList>
            <person name="Yoshida S."/>
        </authorList>
    </citation>
    <scope>NUCLEOTIDE SEQUENCE</scope>
    <source>
        <strain evidence="2">Okayama</strain>
    </source>
</reference>
<keyword evidence="3" id="KW-1185">Reference proteome</keyword>
<evidence type="ECO:0000256" key="1">
    <source>
        <dbReference type="SAM" id="SignalP"/>
    </source>
</evidence>
<dbReference type="Proteomes" id="UP000653305">
    <property type="component" value="Unassembled WGS sequence"/>
</dbReference>
<dbReference type="EMBL" id="BMAC01000182">
    <property type="protein sequence ID" value="GFP89191.1"/>
    <property type="molecule type" value="Genomic_DNA"/>
</dbReference>
<name>A0A830C4I3_9LAMI</name>
<comment type="caution">
    <text evidence="2">The sequence shown here is derived from an EMBL/GenBank/DDBJ whole genome shotgun (WGS) entry which is preliminary data.</text>
</comment>
<protein>
    <submittedName>
        <fullName evidence="2">Uncharacterized protein</fullName>
    </submittedName>
</protein>
<dbReference type="OrthoDB" id="1916993at2759"/>
<accession>A0A830C4I3</accession>
<sequence length="59" mass="6747">MHLFSSEPLTLFIFAVLLTILLPPTVRSNPNLIKLPYDQVENDLCPFNSKQEACHVKCF</sequence>
<feature type="signal peptide" evidence="1">
    <location>
        <begin position="1"/>
        <end position="28"/>
    </location>
</feature>
<organism evidence="2 3">
    <name type="scientific">Phtheirospermum japonicum</name>
    <dbReference type="NCBI Taxonomy" id="374723"/>
    <lineage>
        <taxon>Eukaryota</taxon>
        <taxon>Viridiplantae</taxon>
        <taxon>Streptophyta</taxon>
        <taxon>Embryophyta</taxon>
        <taxon>Tracheophyta</taxon>
        <taxon>Spermatophyta</taxon>
        <taxon>Magnoliopsida</taxon>
        <taxon>eudicotyledons</taxon>
        <taxon>Gunneridae</taxon>
        <taxon>Pentapetalae</taxon>
        <taxon>asterids</taxon>
        <taxon>lamiids</taxon>
        <taxon>Lamiales</taxon>
        <taxon>Orobanchaceae</taxon>
        <taxon>Orobanchaceae incertae sedis</taxon>
        <taxon>Phtheirospermum</taxon>
    </lineage>
</organism>
<keyword evidence="1" id="KW-0732">Signal</keyword>
<evidence type="ECO:0000313" key="2">
    <source>
        <dbReference type="EMBL" id="GFP89191.1"/>
    </source>
</evidence>